<dbReference type="PROSITE" id="PS50256">
    <property type="entry name" value="PIR_REPEAT_2"/>
    <property type="match status" value="6"/>
</dbReference>
<protein>
    <recommendedName>
        <fullName evidence="8">Cell wall mannoprotein PIR1-like C-terminal domain-containing protein</fullName>
    </recommendedName>
</protein>
<accession>A0AAN7WEW1</accession>
<dbReference type="AlphaFoldDB" id="A0AAN7WEW1"/>
<dbReference type="GO" id="GO:0009277">
    <property type="term" value="C:fungal-type cell wall"/>
    <property type="evidence" value="ECO:0007669"/>
    <property type="project" value="TreeGrafter"/>
</dbReference>
<evidence type="ECO:0000256" key="3">
    <source>
        <dbReference type="ARBA" id="ARBA00022525"/>
    </source>
</evidence>
<evidence type="ECO:0000313" key="10">
    <source>
        <dbReference type="Proteomes" id="UP001310594"/>
    </source>
</evidence>
<evidence type="ECO:0000256" key="5">
    <source>
        <dbReference type="ARBA" id="ARBA00022737"/>
    </source>
</evidence>
<feature type="domain" description="Cell wall mannoprotein PIR1-like C-terminal" evidence="8">
    <location>
        <begin position="73"/>
        <end position="148"/>
    </location>
</feature>
<dbReference type="Pfam" id="PF22799">
    <property type="entry name" value="PIR1-like_C"/>
    <property type="match status" value="1"/>
</dbReference>
<comment type="subcellular location">
    <subcellularLocation>
        <location evidence="1">Secreted</location>
        <location evidence="1">Cell wall</location>
    </subcellularLocation>
</comment>
<keyword evidence="4 7" id="KW-0732">Signal</keyword>
<evidence type="ECO:0000256" key="7">
    <source>
        <dbReference type="SAM" id="SignalP"/>
    </source>
</evidence>
<gene>
    <name evidence="9" type="ORF">LTR97_002049</name>
</gene>
<evidence type="ECO:0000256" key="2">
    <source>
        <dbReference type="ARBA" id="ARBA00022512"/>
    </source>
</evidence>
<dbReference type="InterPro" id="IPR054508">
    <property type="entry name" value="PIR1-like_C"/>
</dbReference>
<keyword evidence="2" id="KW-0134">Cell wall</keyword>
<dbReference type="PANTHER" id="PTHR47254">
    <property type="entry name" value="CELL WALL MANNOPROTEIN CIS3-RELATED"/>
    <property type="match status" value="1"/>
</dbReference>
<keyword evidence="5" id="KW-0677">Repeat</keyword>
<comment type="similarity">
    <text evidence="6">Belongs to the PIR protein family.</text>
</comment>
<dbReference type="PROSITE" id="PS00929">
    <property type="entry name" value="PIR_REPEAT_1"/>
    <property type="match status" value="1"/>
</dbReference>
<sequence length="326" mass="32537">MQYSLTCLALAALAVAKPMPQGVTSAISPSASAPADCKASYDGTFSIQTVNVTTASKVKRQADDTLVMTLADGILKDAKGRTGYIADNRQFQFDDPPQTGAVYTAGWSVCSNGSLTIGDDSVFYQCLSGTFYNLYDENYLNAAQCSQVYINVIAGSGSSSVASQSADGQITASPVASAASQLPDGQPQATTAATALPSQISDGQVQATTAATVAPVSQIGDGQPQATTAAAVAPVSQISDGQIQATTAAPVSPVTQIGDGQIQAPTSTAAGAAQASDGQIQASAGANSTVASPSASPLAYTGAAAPIAIRGEYFGIAAAVMAVAML</sequence>
<dbReference type="PANTHER" id="PTHR47254:SF1">
    <property type="entry name" value="CELL WALL MANNOPROTEIN CIS3-RELATED"/>
    <property type="match status" value="1"/>
</dbReference>
<dbReference type="InterPro" id="IPR051153">
    <property type="entry name" value="Yeast_CWMannoprotein_PIR"/>
</dbReference>
<proteinExistence type="inferred from homology"/>
<organism evidence="9 10">
    <name type="scientific">Elasticomyces elasticus</name>
    <dbReference type="NCBI Taxonomy" id="574655"/>
    <lineage>
        <taxon>Eukaryota</taxon>
        <taxon>Fungi</taxon>
        <taxon>Dikarya</taxon>
        <taxon>Ascomycota</taxon>
        <taxon>Pezizomycotina</taxon>
        <taxon>Dothideomycetes</taxon>
        <taxon>Dothideomycetidae</taxon>
        <taxon>Mycosphaerellales</taxon>
        <taxon>Teratosphaeriaceae</taxon>
        <taxon>Elasticomyces</taxon>
    </lineage>
</organism>
<evidence type="ECO:0000256" key="1">
    <source>
        <dbReference type="ARBA" id="ARBA00004191"/>
    </source>
</evidence>
<dbReference type="Pfam" id="PF00399">
    <property type="entry name" value="PIR"/>
    <property type="match status" value="5"/>
</dbReference>
<feature type="signal peptide" evidence="7">
    <location>
        <begin position="1"/>
        <end position="16"/>
    </location>
</feature>
<evidence type="ECO:0000259" key="8">
    <source>
        <dbReference type="Pfam" id="PF22799"/>
    </source>
</evidence>
<evidence type="ECO:0000256" key="4">
    <source>
        <dbReference type="ARBA" id="ARBA00022729"/>
    </source>
</evidence>
<evidence type="ECO:0000313" key="9">
    <source>
        <dbReference type="EMBL" id="KAK5704938.1"/>
    </source>
</evidence>
<comment type="caution">
    <text evidence="9">The sequence shown here is derived from an EMBL/GenBank/DDBJ whole genome shotgun (WGS) entry which is preliminary data.</text>
</comment>
<dbReference type="GO" id="GO:0005199">
    <property type="term" value="F:structural constituent of cell wall"/>
    <property type="evidence" value="ECO:0007669"/>
    <property type="project" value="InterPro"/>
</dbReference>
<dbReference type="GO" id="GO:0031505">
    <property type="term" value="P:fungal-type cell wall organization"/>
    <property type="evidence" value="ECO:0007669"/>
    <property type="project" value="UniProtKB-ARBA"/>
</dbReference>
<name>A0AAN7WEW1_9PEZI</name>
<dbReference type="EMBL" id="JAVRQU010000003">
    <property type="protein sequence ID" value="KAK5704938.1"/>
    <property type="molecule type" value="Genomic_DNA"/>
</dbReference>
<dbReference type="Proteomes" id="UP001310594">
    <property type="component" value="Unassembled WGS sequence"/>
</dbReference>
<reference evidence="9" key="1">
    <citation type="submission" date="2023-08" db="EMBL/GenBank/DDBJ databases">
        <title>Black Yeasts Isolated from many extreme environments.</title>
        <authorList>
            <person name="Coleine C."/>
            <person name="Stajich J.E."/>
            <person name="Selbmann L."/>
        </authorList>
    </citation>
    <scope>NUCLEOTIDE SEQUENCE</scope>
    <source>
        <strain evidence="9">CCFEE 5810</strain>
    </source>
</reference>
<dbReference type="InterPro" id="IPR000420">
    <property type="entry name" value="Yeast_PIR_rpt"/>
</dbReference>
<evidence type="ECO:0000256" key="6">
    <source>
        <dbReference type="ARBA" id="ARBA00038219"/>
    </source>
</evidence>
<keyword evidence="3" id="KW-0964">Secreted</keyword>
<feature type="chain" id="PRO_5042888189" description="Cell wall mannoprotein PIR1-like C-terminal domain-containing protein" evidence="7">
    <location>
        <begin position="17"/>
        <end position="326"/>
    </location>
</feature>